<dbReference type="AlphaFoldDB" id="A0A7Y3RPL1"/>
<protein>
    <submittedName>
        <fullName evidence="1">DUF488 domain-containing protein</fullName>
    </submittedName>
</protein>
<evidence type="ECO:0000313" key="2">
    <source>
        <dbReference type="Proteomes" id="UP000536835"/>
    </source>
</evidence>
<evidence type="ECO:0000313" key="1">
    <source>
        <dbReference type="EMBL" id="NNU17381.1"/>
    </source>
</evidence>
<sequence length="161" mass="18077">MPRLLTIGYEGASLEDFIATLKHDNVSVLADVREFAGSRRRGFAKTALSEALSNAGIDYVHFRELGDPKPGRDAARAGDYPQFREIFSDHLQSEAAQKQLSELDRLSKKYVVCLMCYEREPKQCHRSILVDELRRASEREVRHLGVKAGISSGQRSNKQAA</sequence>
<organism evidence="1 2">
    <name type="scientific">Parvularcula mediterranea</name>
    <dbReference type="NCBI Taxonomy" id="2732508"/>
    <lineage>
        <taxon>Bacteria</taxon>
        <taxon>Pseudomonadati</taxon>
        <taxon>Pseudomonadota</taxon>
        <taxon>Alphaproteobacteria</taxon>
        <taxon>Parvularculales</taxon>
        <taxon>Parvularculaceae</taxon>
        <taxon>Parvularcula</taxon>
    </lineage>
</organism>
<dbReference type="PANTHER" id="PTHR39337">
    <property type="entry name" value="BLR5642 PROTEIN"/>
    <property type="match status" value="1"/>
</dbReference>
<dbReference type="RefSeq" id="WP_173200750.1">
    <property type="nucleotide sequence ID" value="NZ_JABFCX010000003.1"/>
</dbReference>
<dbReference type="Proteomes" id="UP000536835">
    <property type="component" value="Unassembled WGS sequence"/>
</dbReference>
<keyword evidence="2" id="KW-1185">Reference proteome</keyword>
<gene>
    <name evidence="1" type="ORF">HK107_13700</name>
</gene>
<name>A0A7Y3RPL1_9PROT</name>
<proteinExistence type="predicted"/>
<reference evidence="1 2" key="1">
    <citation type="submission" date="2020-05" db="EMBL/GenBank/DDBJ databases">
        <title>Parvularcula mediterraneae sp. nov., isolated from polypropylene straw from shallow seawater of the seashore of Laganas in Zakynthos island, Greece.</title>
        <authorList>
            <person name="Szabo I."/>
            <person name="Al-Omari J."/>
            <person name="Rado J."/>
            <person name="Szerdahelyi G.S."/>
        </authorList>
    </citation>
    <scope>NUCLEOTIDE SEQUENCE [LARGE SCALE GENOMIC DNA]</scope>
    <source>
        <strain evidence="1 2">ZS-1/3</strain>
    </source>
</reference>
<accession>A0A7Y3RPL1</accession>
<comment type="caution">
    <text evidence="1">The sequence shown here is derived from an EMBL/GenBank/DDBJ whole genome shotgun (WGS) entry which is preliminary data.</text>
</comment>
<dbReference type="Pfam" id="PF04343">
    <property type="entry name" value="DUF488"/>
    <property type="match status" value="1"/>
</dbReference>
<dbReference type="PANTHER" id="PTHR39337:SF1">
    <property type="entry name" value="BLR5642 PROTEIN"/>
    <property type="match status" value="1"/>
</dbReference>
<dbReference type="EMBL" id="JABFCX010000003">
    <property type="protein sequence ID" value="NNU17381.1"/>
    <property type="molecule type" value="Genomic_DNA"/>
</dbReference>
<dbReference type="InterPro" id="IPR007438">
    <property type="entry name" value="DUF488"/>
</dbReference>
<dbReference type="PIRSF" id="PIRSF024492">
    <property type="entry name" value="UCP024492"/>
    <property type="match status" value="1"/>
</dbReference>
<dbReference type="InterPro" id="IPR014519">
    <property type="entry name" value="UCP024492"/>
</dbReference>